<name>A0A7Y6DW32_9CELL</name>
<dbReference type="GO" id="GO:0000976">
    <property type="term" value="F:transcription cis-regulatory region binding"/>
    <property type="evidence" value="ECO:0007669"/>
    <property type="project" value="TreeGrafter"/>
</dbReference>
<dbReference type="SUPFAM" id="SSF46689">
    <property type="entry name" value="Homeodomain-like"/>
    <property type="match status" value="1"/>
</dbReference>
<evidence type="ECO:0000259" key="5">
    <source>
        <dbReference type="PROSITE" id="PS50977"/>
    </source>
</evidence>
<feature type="DNA-binding region" description="H-T-H motif" evidence="4">
    <location>
        <begin position="38"/>
        <end position="57"/>
    </location>
</feature>
<evidence type="ECO:0000256" key="4">
    <source>
        <dbReference type="PROSITE-ProRule" id="PRU00335"/>
    </source>
</evidence>
<dbReference type="PANTHER" id="PTHR30055">
    <property type="entry name" value="HTH-TYPE TRANSCRIPTIONAL REGULATOR RUTR"/>
    <property type="match status" value="1"/>
</dbReference>
<dbReference type="PROSITE" id="PS50977">
    <property type="entry name" value="HTH_TETR_2"/>
    <property type="match status" value="1"/>
</dbReference>
<evidence type="ECO:0000313" key="6">
    <source>
        <dbReference type="EMBL" id="NUU15805.1"/>
    </source>
</evidence>
<dbReference type="InterPro" id="IPR001647">
    <property type="entry name" value="HTH_TetR"/>
</dbReference>
<dbReference type="GO" id="GO:0003700">
    <property type="term" value="F:DNA-binding transcription factor activity"/>
    <property type="evidence" value="ECO:0007669"/>
    <property type="project" value="TreeGrafter"/>
</dbReference>
<gene>
    <name evidence="6" type="ORF">HP550_00885</name>
</gene>
<sequence length="193" mass="20516">MASSPSPAPTMRSDAAFNRQRVLIAGARLLSEQGVEATLNDVAHAAGVGVATVYRNFPNRDALLDALFQAKLDQLIELADHAAGIGDAPAAFDTYLYSVMEAHATDRGVVPVLMRANQSARFAEELAAQLGPRVQPLIVSAQAAGSLRDGFTIQDLCLLSAMVGSVADLTRDTQPALWERYAQMLIDGTRPPA</sequence>
<dbReference type="EMBL" id="JABMCI010000035">
    <property type="protein sequence ID" value="NUU15805.1"/>
    <property type="molecule type" value="Genomic_DNA"/>
</dbReference>
<dbReference type="Pfam" id="PF21597">
    <property type="entry name" value="TetR_C_43"/>
    <property type="match status" value="1"/>
</dbReference>
<keyword evidence="3" id="KW-0804">Transcription</keyword>
<dbReference type="Gene3D" id="1.10.357.10">
    <property type="entry name" value="Tetracycline Repressor, domain 2"/>
    <property type="match status" value="1"/>
</dbReference>
<dbReference type="Pfam" id="PF00440">
    <property type="entry name" value="TetR_N"/>
    <property type="match status" value="1"/>
</dbReference>
<keyword evidence="1" id="KW-0805">Transcription regulation</keyword>
<evidence type="ECO:0000256" key="3">
    <source>
        <dbReference type="ARBA" id="ARBA00023163"/>
    </source>
</evidence>
<feature type="domain" description="HTH tetR-type" evidence="5">
    <location>
        <begin position="16"/>
        <end position="75"/>
    </location>
</feature>
<dbReference type="InterPro" id="IPR036271">
    <property type="entry name" value="Tet_transcr_reg_TetR-rel_C_sf"/>
</dbReference>
<organism evidence="6 7">
    <name type="scientific">Cellulomonas humilata</name>
    <dbReference type="NCBI Taxonomy" id="144055"/>
    <lineage>
        <taxon>Bacteria</taxon>
        <taxon>Bacillati</taxon>
        <taxon>Actinomycetota</taxon>
        <taxon>Actinomycetes</taxon>
        <taxon>Micrococcales</taxon>
        <taxon>Cellulomonadaceae</taxon>
        <taxon>Cellulomonas</taxon>
    </lineage>
</organism>
<protein>
    <submittedName>
        <fullName evidence="6">TetR/AcrR family transcriptional regulator</fullName>
    </submittedName>
</protein>
<evidence type="ECO:0000256" key="2">
    <source>
        <dbReference type="ARBA" id="ARBA00023125"/>
    </source>
</evidence>
<dbReference type="AlphaFoldDB" id="A0A7Y6DW32"/>
<dbReference type="InterPro" id="IPR009057">
    <property type="entry name" value="Homeodomain-like_sf"/>
</dbReference>
<comment type="caution">
    <text evidence="6">The sequence shown here is derived from an EMBL/GenBank/DDBJ whole genome shotgun (WGS) entry which is preliminary data.</text>
</comment>
<proteinExistence type="predicted"/>
<keyword evidence="2 4" id="KW-0238">DNA-binding</keyword>
<dbReference type="InterPro" id="IPR050109">
    <property type="entry name" value="HTH-type_TetR-like_transc_reg"/>
</dbReference>
<evidence type="ECO:0000313" key="7">
    <source>
        <dbReference type="Proteomes" id="UP000565724"/>
    </source>
</evidence>
<accession>A0A7Y6DW32</accession>
<keyword evidence="7" id="KW-1185">Reference proteome</keyword>
<dbReference type="InterPro" id="IPR049445">
    <property type="entry name" value="TetR_SbtR-like_C"/>
</dbReference>
<dbReference type="PRINTS" id="PR00455">
    <property type="entry name" value="HTHTETR"/>
</dbReference>
<dbReference type="RefSeq" id="WP_175345718.1">
    <property type="nucleotide sequence ID" value="NZ_JABMCI010000035.1"/>
</dbReference>
<evidence type="ECO:0000256" key="1">
    <source>
        <dbReference type="ARBA" id="ARBA00023015"/>
    </source>
</evidence>
<dbReference type="PANTHER" id="PTHR30055:SF234">
    <property type="entry name" value="HTH-TYPE TRANSCRIPTIONAL REGULATOR BETI"/>
    <property type="match status" value="1"/>
</dbReference>
<dbReference type="Proteomes" id="UP000565724">
    <property type="component" value="Unassembled WGS sequence"/>
</dbReference>
<dbReference type="SUPFAM" id="SSF48498">
    <property type="entry name" value="Tetracyclin repressor-like, C-terminal domain"/>
    <property type="match status" value="1"/>
</dbReference>
<reference evidence="6 7" key="1">
    <citation type="submission" date="2020-05" db="EMBL/GenBank/DDBJ databases">
        <title>Genome Sequencing of Type Strains.</title>
        <authorList>
            <person name="Lemaire J.F."/>
            <person name="Inderbitzin P."/>
            <person name="Gregorio O.A."/>
            <person name="Collins S.B."/>
            <person name="Wespe N."/>
            <person name="Knight-Connoni V."/>
        </authorList>
    </citation>
    <scope>NUCLEOTIDE SEQUENCE [LARGE SCALE GENOMIC DNA]</scope>
    <source>
        <strain evidence="6 7">ATCC 25174</strain>
    </source>
</reference>